<keyword evidence="2" id="KW-1185">Reference proteome</keyword>
<protein>
    <submittedName>
        <fullName evidence="1">Uncharacterized protein</fullName>
    </submittedName>
</protein>
<reference evidence="1 2" key="1">
    <citation type="submission" date="2015-01" db="EMBL/GenBank/DDBJ databases">
        <title>Erwinia tracheiphila.</title>
        <authorList>
            <person name="Shapiro L.R."/>
        </authorList>
    </citation>
    <scope>NUCLEOTIDE SEQUENCE [LARGE SCALE GENOMIC DNA]</scope>
    <source>
        <strain evidence="1 2">BuffGH</strain>
    </source>
</reference>
<accession>A0A0M2KCC0</accession>
<organism evidence="1 2">
    <name type="scientific">Erwinia tracheiphila</name>
    <dbReference type="NCBI Taxonomy" id="65700"/>
    <lineage>
        <taxon>Bacteria</taxon>
        <taxon>Pseudomonadati</taxon>
        <taxon>Pseudomonadota</taxon>
        <taxon>Gammaproteobacteria</taxon>
        <taxon>Enterobacterales</taxon>
        <taxon>Erwiniaceae</taxon>
        <taxon>Erwinia</taxon>
    </lineage>
</organism>
<dbReference type="PATRIC" id="fig|65700.7.peg.4000"/>
<dbReference type="Proteomes" id="UP000033924">
    <property type="component" value="Unassembled WGS sequence"/>
</dbReference>
<comment type="caution">
    <text evidence="1">The sequence shown here is derived from an EMBL/GenBank/DDBJ whole genome shotgun (WGS) entry which is preliminary data.</text>
</comment>
<name>A0A0M2KCC0_9GAMM</name>
<sequence length="75" mass="8805">MTCTFSRFSKSLPRTSVRIKTGTRIQKSRRLSALMVRKLNHRFKNFLTMSSSVCNAVMMCHRERYGHKMAFAARF</sequence>
<dbReference type="EMBL" id="JXNU01000003">
    <property type="protein sequence ID" value="KKF36594.1"/>
    <property type="molecule type" value="Genomic_DNA"/>
</dbReference>
<evidence type="ECO:0000313" key="1">
    <source>
        <dbReference type="EMBL" id="KKF36594.1"/>
    </source>
</evidence>
<evidence type="ECO:0000313" key="2">
    <source>
        <dbReference type="Proteomes" id="UP000033924"/>
    </source>
</evidence>
<gene>
    <name evidence="1" type="ORF">SY86_15965</name>
</gene>
<proteinExistence type="predicted"/>
<dbReference type="AlphaFoldDB" id="A0A0M2KCC0"/>